<feature type="region of interest" description="Disordered" evidence="1">
    <location>
        <begin position="341"/>
        <end position="375"/>
    </location>
</feature>
<proteinExistence type="predicted"/>
<feature type="region of interest" description="Disordered" evidence="1">
    <location>
        <begin position="230"/>
        <end position="270"/>
    </location>
</feature>
<feature type="compositionally biased region" description="Polar residues" evidence="1">
    <location>
        <begin position="233"/>
        <end position="253"/>
    </location>
</feature>
<feature type="transmembrane region" description="Helical" evidence="2">
    <location>
        <begin position="569"/>
        <end position="591"/>
    </location>
</feature>
<feature type="transmembrane region" description="Helical" evidence="2">
    <location>
        <begin position="490"/>
        <end position="510"/>
    </location>
</feature>
<feature type="compositionally biased region" description="Basic residues" evidence="1">
    <location>
        <begin position="353"/>
        <end position="363"/>
    </location>
</feature>
<feature type="transmembrane region" description="Helical" evidence="2">
    <location>
        <begin position="204"/>
        <end position="223"/>
    </location>
</feature>
<keyword evidence="2" id="KW-0472">Membrane</keyword>
<feature type="transmembrane region" description="Helical" evidence="2">
    <location>
        <begin position="48"/>
        <end position="73"/>
    </location>
</feature>
<feature type="transmembrane region" description="Helical" evidence="2">
    <location>
        <begin position="85"/>
        <end position="108"/>
    </location>
</feature>
<sequence>MTTLPTVLENQVPAEQQHPNGRDSSASSCSDDEVVVPSLKPPDGGWGWMVVLAAFFIHVIADGITYSFGVYLIEFIDYFDSSRSATSLIASILVGVTLGSGPLAGALVNKFGCRAVTILGSVIASFGCIISIFAPSLGFLYISFGTITGLGFGLTYLPSIVSVTFYFEKRRALATGIAVCGSGIGTFIFAPFTQYLITEYTWKGALLVHAGLILNCIVCGALMRPLEAGGMSRTPSTSSGSEYTNNRSSNNSAYGRKGAPPRDENRPLVNGNVGEQVALPAAEEGLGGDGGTQDGQLSPMSPKLPFLSPTQSEYLGITERVTQSNPNLVALTTVAPSVTMTPELKPRSSKSMQHARMRTRSHTHHSESHDASTTTPGIMYRKDILFTGSLLEIPQYMSNPDLYLTSITSIPHHHRVAASPRRGRCGWPAWLRCPDAMTDAVREMTDMSLLRDAVFILFGVSNFLTSVGFNVPYIYLPDKAVHHAIAAEDGARLISIIGTANTLSRVALGYASDHRRVNRLQLYAASLTVCGVASIASVFCVDFVSLAIYAAIFGVTTGWLFDITNNYNYSFYMMGTAVGISGAMLFFLPCVQRWQTRRRERGRAHAQAPRCPQKISICEMESTI</sequence>
<dbReference type="Gene3D" id="1.20.1250.20">
    <property type="entry name" value="MFS general substrate transporter like domains"/>
    <property type="match status" value="2"/>
</dbReference>
<dbReference type="PANTHER" id="PTHR11360:SF284">
    <property type="entry name" value="EG:103B4.3 PROTEIN-RELATED"/>
    <property type="match status" value="1"/>
</dbReference>
<gene>
    <name evidence="4" type="primary">LOC106814187</name>
</gene>
<accession>A0ABM1EP51</accession>
<keyword evidence="2" id="KW-1133">Transmembrane helix</keyword>
<dbReference type="GeneID" id="106814187"/>
<dbReference type="PANTHER" id="PTHR11360">
    <property type="entry name" value="MONOCARBOXYLATE TRANSPORTER"/>
    <property type="match status" value="1"/>
</dbReference>
<dbReference type="InterPro" id="IPR036259">
    <property type="entry name" value="MFS_trans_sf"/>
</dbReference>
<evidence type="ECO:0000313" key="4">
    <source>
        <dbReference type="RefSeq" id="XP_014673972.1"/>
    </source>
</evidence>
<feature type="transmembrane region" description="Helical" evidence="2">
    <location>
        <begin position="453"/>
        <end position="475"/>
    </location>
</feature>
<dbReference type="RefSeq" id="XP_014673972.1">
    <property type="nucleotide sequence ID" value="XM_014818486.1"/>
</dbReference>
<reference evidence="4" key="1">
    <citation type="submission" date="2025-08" db="UniProtKB">
        <authorList>
            <consortium name="RefSeq"/>
        </authorList>
    </citation>
    <scope>IDENTIFICATION</scope>
</reference>
<evidence type="ECO:0000256" key="1">
    <source>
        <dbReference type="SAM" id="MobiDB-lite"/>
    </source>
</evidence>
<name>A0ABM1EP51_PRICU</name>
<protein>
    <submittedName>
        <fullName evidence="4">Uncharacterized protein LOC106814187</fullName>
    </submittedName>
</protein>
<feature type="region of interest" description="Disordered" evidence="1">
    <location>
        <begin position="1"/>
        <end position="34"/>
    </location>
</feature>
<keyword evidence="3" id="KW-1185">Reference proteome</keyword>
<dbReference type="InterPro" id="IPR050327">
    <property type="entry name" value="Proton-linked_MCT"/>
</dbReference>
<feature type="transmembrane region" description="Helical" evidence="2">
    <location>
        <begin position="172"/>
        <end position="192"/>
    </location>
</feature>
<dbReference type="CDD" id="cd17352">
    <property type="entry name" value="MFS_MCT_SLC16"/>
    <property type="match status" value="1"/>
</dbReference>
<dbReference type="Pfam" id="PF07690">
    <property type="entry name" value="MFS_1"/>
    <property type="match status" value="1"/>
</dbReference>
<feature type="region of interest" description="Disordered" evidence="1">
    <location>
        <begin position="283"/>
        <end position="302"/>
    </location>
</feature>
<evidence type="ECO:0000313" key="3">
    <source>
        <dbReference type="Proteomes" id="UP000695022"/>
    </source>
</evidence>
<feature type="transmembrane region" description="Helical" evidence="2">
    <location>
        <begin position="115"/>
        <end position="134"/>
    </location>
</feature>
<evidence type="ECO:0000256" key="2">
    <source>
        <dbReference type="SAM" id="Phobius"/>
    </source>
</evidence>
<dbReference type="InterPro" id="IPR011701">
    <property type="entry name" value="MFS"/>
</dbReference>
<keyword evidence="2" id="KW-0812">Transmembrane</keyword>
<dbReference type="SUPFAM" id="SSF103473">
    <property type="entry name" value="MFS general substrate transporter"/>
    <property type="match status" value="1"/>
</dbReference>
<dbReference type="Proteomes" id="UP000695022">
    <property type="component" value="Unplaced"/>
</dbReference>
<organism evidence="3 4">
    <name type="scientific">Priapulus caudatus</name>
    <name type="common">Priapulid worm</name>
    <dbReference type="NCBI Taxonomy" id="37621"/>
    <lineage>
        <taxon>Eukaryota</taxon>
        <taxon>Metazoa</taxon>
        <taxon>Ecdysozoa</taxon>
        <taxon>Scalidophora</taxon>
        <taxon>Priapulida</taxon>
        <taxon>Priapulimorpha</taxon>
        <taxon>Priapulimorphida</taxon>
        <taxon>Priapulidae</taxon>
        <taxon>Priapulus</taxon>
    </lineage>
</organism>
<feature type="transmembrane region" description="Helical" evidence="2">
    <location>
        <begin position="140"/>
        <end position="165"/>
    </location>
</feature>
<feature type="transmembrane region" description="Helical" evidence="2">
    <location>
        <begin position="522"/>
        <end position="549"/>
    </location>
</feature>
<feature type="compositionally biased region" description="Polar residues" evidence="1">
    <location>
        <begin position="1"/>
        <end position="29"/>
    </location>
</feature>